<dbReference type="EMBL" id="SPQS01000002">
    <property type="protein sequence ID" value="TFV79836.1"/>
    <property type="molecule type" value="Genomic_DNA"/>
</dbReference>
<feature type="short sequence motif" description="DGA/G" evidence="4">
    <location>
        <begin position="211"/>
        <end position="213"/>
    </location>
</feature>
<evidence type="ECO:0000256" key="3">
    <source>
        <dbReference type="ARBA" id="ARBA00023098"/>
    </source>
</evidence>
<dbReference type="CDD" id="cd07209">
    <property type="entry name" value="Pat_hypo_Ecoli_Z1214_like"/>
    <property type="match status" value="1"/>
</dbReference>
<sequence>MNGMQDNTQSKGADLPGQVVLVLQGGGALGSYQAGVYQALHEAGIEPDWIIGTSIGAINASLIAGNAPGQRLAHLKEFWKRMEQIPVWNLRTAFPGFNEKLTYWSTVTNGIPGFFRPNPLAHAGDSYPLGADHAGFYSTAPLERTLLELVDFGLVNRCSPRLTVGAAHVRSSQMRYFDSRDGKLTVKHVMASGALPPAFPAVRIDGELYWDGGILSNTPTEAVFDDNPRRNSLIFAVHLWNPIGAEPTTMAEVLNRHKDVQYSSRIASQIARQQQAHRLRHVINQLAARLSESERRDPAVRELISYGCPTRMHVVRLLAPQLDRETHTKDIDFSPSGIMRRWDAGYAHTRSVLERKPWLGEFDPLAGVVLHEHMDVLPMAAE</sequence>
<dbReference type="PROSITE" id="PS51635">
    <property type="entry name" value="PNPLA"/>
    <property type="match status" value="1"/>
</dbReference>
<evidence type="ECO:0000256" key="2">
    <source>
        <dbReference type="ARBA" id="ARBA00022963"/>
    </source>
</evidence>
<dbReference type="InterPro" id="IPR016035">
    <property type="entry name" value="Acyl_Trfase/lysoPLipase"/>
</dbReference>
<dbReference type="Gene3D" id="3.40.1090.10">
    <property type="entry name" value="Cytosolic phospholipase A2 catalytic domain"/>
    <property type="match status" value="2"/>
</dbReference>
<evidence type="ECO:0000256" key="4">
    <source>
        <dbReference type="PROSITE-ProRule" id="PRU01161"/>
    </source>
</evidence>
<dbReference type="SUPFAM" id="SSF52151">
    <property type="entry name" value="FabD/lysophospholipase-like"/>
    <property type="match status" value="1"/>
</dbReference>
<dbReference type="Pfam" id="PF12536">
    <property type="entry name" value="DUF3734"/>
    <property type="match status" value="1"/>
</dbReference>
<dbReference type="GO" id="GO:0016042">
    <property type="term" value="P:lipid catabolic process"/>
    <property type="evidence" value="ECO:0007669"/>
    <property type="project" value="UniProtKB-UniRule"/>
</dbReference>
<dbReference type="Proteomes" id="UP000297700">
    <property type="component" value="Unassembled WGS sequence"/>
</dbReference>
<feature type="active site" description="Proton acceptor" evidence="4">
    <location>
        <position position="211"/>
    </location>
</feature>
<feature type="domain" description="PNPLA" evidence="5">
    <location>
        <begin position="21"/>
        <end position="224"/>
    </location>
</feature>
<dbReference type="InterPro" id="IPR050301">
    <property type="entry name" value="NTE"/>
</dbReference>
<evidence type="ECO:0000259" key="5">
    <source>
        <dbReference type="PROSITE" id="PS51635"/>
    </source>
</evidence>
<feature type="active site" description="Nucleophile" evidence="4">
    <location>
        <position position="54"/>
    </location>
</feature>
<dbReference type="GO" id="GO:0016787">
    <property type="term" value="F:hydrolase activity"/>
    <property type="evidence" value="ECO:0007669"/>
    <property type="project" value="UniProtKB-UniRule"/>
</dbReference>
<protein>
    <submittedName>
        <fullName evidence="6">Patatin-like phospholipase family protein</fullName>
    </submittedName>
</protein>
<evidence type="ECO:0000256" key="1">
    <source>
        <dbReference type="ARBA" id="ARBA00022801"/>
    </source>
</evidence>
<dbReference type="RefSeq" id="WP_135162297.1">
    <property type="nucleotide sequence ID" value="NZ_SPQS01000002.1"/>
</dbReference>
<dbReference type="PANTHER" id="PTHR14226:SF57">
    <property type="entry name" value="BLR7027 PROTEIN"/>
    <property type="match status" value="1"/>
</dbReference>
<dbReference type="AlphaFoldDB" id="A0A4Y9PLK7"/>
<keyword evidence="1 4" id="KW-0378">Hydrolase</keyword>
<accession>A0A4Y9PLK7</accession>
<name>A0A4Y9PLK7_9BRAD</name>
<evidence type="ECO:0000313" key="7">
    <source>
        <dbReference type="Proteomes" id="UP000297700"/>
    </source>
</evidence>
<feature type="short sequence motif" description="GXGXXG" evidence="4">
    <location>
        <begin position="25"/>
        <end position="30"/>
    </location>
</feature>
<keyword evidence="3 4" id="KW-0443">Lipid metabolism</keyword>
<dbReference type="InterPro" id="IPR021095">
    <property type="entry name" value="DUF3734"/>
</dbReference>
<dbReference type="InterPro" id="IPR002641">
    <property type="entry name" value="PNPLA_dom"/>
</dbReference>
<dbReference type="Pfam" id="PF01734">
    <property type="entry name" value="Patatin"/>
    <property type="match status" value="1"/>
</dbReference>
<comment type="caution">
    <text evidence="6">The sequence shown here is derived from an EMBL/GenBank/DDBJ whole genome shotgun (WGS) entry which is preliminary data.</text>
</comment>
<feature type="short sequence motif" description="GXSXG" evidence="4">
    <location>
        <begin position="52"/>
        <end position="56"/>
    </location>
</feature>
<dbReference type="PANTHER" id="PTHR14226">
    <property type="entry name" value="NEUROPATHY TARGET ESTERASE/SWISS CHEESE D.MELANOGASTER"/>
    <property type="match status" value="1"/>
</dbReference>
<keyword evidence="2 4" id="KW-0442">Lipid degradation</keyword>
<evidence type="ECO:0000313" key="6">
    <source>
        <dbReference type="EMBL" id="TFV79836.1"/>
    </source>
</evidence>
<reference evidence="6 7" key="1">
    <citation type="submission" date="2019-03" db="EMBL/GenBank/DDBJ databases">
        <title>Bradyrhizobium strains diversity.</title>
        <authorList>
            <person name="Urquiaga M.C.O."/>
            <person name="Hungria M."/>
            <person name="Delamuta J.R.M."/>
            <person name="Klepa M.S."/>
        </authorList>
    </citation>
    <scope>NUCLEOTIDE SEQUENCE [LARGE SCALE GENOMIC DNA]</scope>
    <source>
        <strain evidence="6 7">CNPSo 3426</strain>
    </source>
</reference>
<gene>
    <name evidence="6" type="ORF">E4K64_04140</name>
</gene>
<proteinExistence type="predicted"/>
<organism evidence="6 7">
    <name type="scientific">Bradyrhizobium frederickii</name>
    <dbReference type="NCBI Taxonomy" id="2560054"/>
    <lineage>
        <taxon>Bacteria</taxon>
        <taxon>Pseudomonadati</taxon>
        <taxon>Pseudomonadota</taxon>
        <taxon>Alphaproteobacteria</taxon>
        <taxon>Hyphomicrobiales</taxon>
        <taxon>Nitrobacteraceae</taxon>
        <taxon>Bradyrhizobium</taxon>
    </lineage>
</organism>